<sequence length="662" mass="75752">MFRYTALNHSSGSTIARLRPRHILLALGACSLVLLLLTGTTHHQRVASLAHSITSGRIGSPGAGSEDASYTPGALGRFLLSKQRKYLSYRDWKLYLDGEHGMLDRMMDLGVPMVERQGDEEAAEALCEGWSRELDEGDERWETCWRARMWRQVEDFDLPESFKIWPSIESRNRAALERLQTCLDQPFEDLPDYPVYDPEFEQIPLESVDDRVAKDTRPCSKTATRVVLGNWWYFTLAYGDPLSNPGETVWLRAQINVLSDLGYTILSTHTYDGMISSHAAMPDVISLIWTEDAQTLTCQDDPRCALFDEFQATNEKYPGTEVREDHTSPVWDEIPEDADKRPAQRWAWTWPELNALPVEERGTIQLWKLFTTTYWGARPNDPFWDFTDQEFTWNPMGQQWTLTPFDYPDHSYIPYSMERDCMKTHYVAEDAREDRLFILAKSTEYFNEPFTGIPRDFWATLSAQTNLTAYSTAEDDESLVKEGGHIFGVPEGIESLGRVTKAEFEVQVARAKVMLGLGRPYISPSVYSALCQGTPVVIPYFRGVAVPSGWKLFDGQYSQHGPAAAIGPPYVYSYDYTNMTDMVEKINAAASTPIRRYIPKDMTQAAVERNMDDLMRFNWKRHAKSLEKAQPVQYDRLRRWVVARCFKIGRCTPLRGELALVD</sequence>
<comment type="caution">
    <text evidence="1">The sequence shown here is derived from an EMBL/GenBank/DDBJ whole genome shotgun (WGS) entry which is preliminary data.</text>
</comment>
<dbReference type="Proteomes" id="UP001230649">
    <property type="component" value="Unassembled WGS sequence"/>
</dbReference>
<accession>A0ACC2WEY7</accession>
<proteinExistence type="predicted"/>
<keyword evidence="2" id="KW-1185">Reference proteome</keyword>
<reference evidence="1" key="1">
    <citation type="submission" date="2023-04" db="EMBL/GenBank/DDBJ databases">
        <title>Draft Genome sequencing of Naganishia species isolated from polar environments using Oxford Nanopore Technology.</title>
        <authorList>
            <person name="Leo P."/>
            <person name="Venkateswaran K."/>
        </authorList>
    </citation>
    <scope>NUCLEOTIDE SEQUENCE</scope>
    <source>
        <strain evidence="1">MNA-CCFEE 5262</strain>
    </source>
</reference>
<name>A0ACC2WEY7_9TREE</name>
<evidence type="ECO:0000313" key="1">
    <source>
        <dbReference type="EMBL" id="KAJ9109774.1"/>
    </source>
</evidence>
<dbReference type="EMBL" id="JASBWS010000028">
    <property type="protein sequence ID" value="KAJ9109774.1"/>
    <property type="molecule type" value="Genomic_DNA"/>
</dbReference>
<protein>
    <submittedName>
        <fullName evidence="1">Uncharacterized protein</fullName>
    </submittedName>
</protein>
<evidence type="ECO:0000313" key="2">
    <source>
        <dbReference type="Proteomes" id="UP001230649"/>
    </source>
</evidence>
<gene>
    <name evidence="1" type="ORF">QFC20_003190</name>
</gene>
<organism evidence="1 2">
    <name type="scientific">Naganishia adeliensis</name>
    <dbReference type="NCBI Taxonomy" id="92952"/>
    <lineage>
        <taxon>Eukaryota</taxon>
        <taxon>Fungi</taxon>
        <taxon>Dikarya</taxon>
        <taxon>Basidiomycota</taxon>
        <taxon>Agaricomycotina</taxon>
        <taxon>Tremellomycetes</taxon>
        <taxon>Filobasidiales</taxon>
        <taxon>Filobasidiaceae</taxon>
        <taxon>Naganishia</taxon>
    </lineage>
</organism>